<name>A0A072NXG6_SCHAZ</name>
<keyword evidence="1" id="KW-1133">Transmembrane helix</keyword>
<comment type="caution">
    <text evidence="2">The sequence shown here is derived from an EMBL/GenBank/DDBJ whole genome shotgun (WGS) entry which is preliminary data.</text>
</comment>
<dbReference type="EMBL" id="JJRY01000010">
    <property type="protein sequence ID" value="KEF37930.1"/>
    <property type="molecule type" value="Genomic_DNA"/>
</dbReference>
<protein>
    <submittedName>
        <fullName evidence="2">SdpI/YhfL protein family</fullName>
    </submittedName>
</protein>
<dbReference type="InterPro" id="IPR025962">
    <property type="entry name" value="SdpI/YhfL"/>
</dbReference>
<dbReference type="Proteomes" id="UP000027936">
    <property type="component" value="Unassembled WGS sequence"/>
</dbReference>
<evidence type="ECO:0000313" key="2">
    <source>
        <dbReference type="EMBL" id="KEF37930.1"/>
    </source>
</evidence>
<dbReference type="AlphaFoldDB" id="A0A072NXG6"/>
<dbReference type="PANTHER" id="PTHR37810:SF5">
    <property type="entry name" value="IMMUNITY PROTEIN SDPI"/>
    <property type="match status" value="1"/>
</dbReference>
<keyword evidence="1" id="KW-0472">Membrane</keyword>
<dbReference type="PATRIC" id="fig|1348973.3.peg.2599"/>
<sequence length="87" mass="10070">MFLGKYMSRIQFNYTMGIRTPWTLANEEVWRRTHQLGGPLWLIGGIIIIILAFLPGKIAFIFMMIMIAIITIIPVLYSYFLFKKLGG</sequence>
<keyword evidence="1" id="KW-0812">Transmembrane</keyword>
<evidence type="ECO:0000256" key="1">
    <source>
        <dbReference type="SAM" id="Phobius"/>
    </source>
</evidence>
<dbReference type="PANTHER" id="PTHR37810">
    <property type="entry name" value="IMMUNITY PROTEIN SDPI"/>
    <property type="match status" value="1"/>
</dbReference>
<feature type="transmembrane region" description="Helical" evidence="1">
    <location>
        <begin position="36"/>
        <end position="54"/>
    </location>
</feature>
<dbReference type="RefSeq" id="WP_051678207.1">
    <property type="nucleotide sequence ID" value="NZ_JJRY01000010.1"/>
</dbReference>
<accession>A0A072NXG6</accession>
<dbReference type="OrthoDB" id="9808690at2"/>
<gene>
    <name evidence="2" type="ORF">M670_02686</name>
</gene>
<proteinExistence type="predicted"/>
<reference evidence="2 3" key="1">
    <citation type="submission" date="2014-04" db="EMBL/GenBank/DDBJ databases">
        <title>Draft genome sequence of Bacillus azotoformans MEV2011, a (co-) denitrifying strain unable to grow in the presence of oxygen.</title>
        <authorList>
            <person name="Nielsen M."/>
            <person name="Schreiber L."/>
            <person name="Finster K."/>
            <person name="Schramm A."/>
        </authorList>
    </citation>
    <scope>NUCLEOTIDE SEQUENCE [LARGE SCALE GENOMIC DNA]</scope>
    <source>
        <strain evidence="2 3">MEV2011</strain>
    </source>
</reference>
<organism evidence="2 3">
    <name type="scientific">Schinkia azotoformans MEV2011</name>
    <dbReference type="NCBI Taxonomy" id="1348973"/>
    <lineage>
        <taxon>Bacteria</taxon>
        <taxon>Bacillati</taxon>
        <taxon>Bacillota</taxon>
        <taxon>Bacilli</taxon>
        <taxon>Bacillales</taxon>
        <taxon>Bacillaceae</taxon>
        <taxon>Calidifontibacillus/Schinkia group</taxon>
        <taxon>Schinkia</taxon>
    </lineage>
</organism>
<evidence type="ECO:0000313" key="3">
    <source>
        <dbReference type="Proteomes" id="UP000027936"/>
    </source>
</evidence>
<dbReference type="Pfam" id="PF13630">
    <property type="entry name" value="SdpI"/>
    <property type="match status" value="1"/>
</dbReference>
<feature type="transmembrane region" description="Helical" evidence="1">
    <location>
        <begin position="60"/>
        <end position="82"/>
    </location>
</feature>
<dbReference type="GO" id="GO:0009636">
    <property type="term" value="P:response to toxic substance"/>
    <property type="evidence" value="ECO:0007669"/>
    <property type="project" value="TreeGrafter"/>
</dbReference>